<reference evidence="2" key="1">
    <citation type="submission" date="2015-09" db="EMBL/GenBank/DDBJ databases">
        <authorList>
            <consortium name="Pathogen Informatics"/>
        </authorList>
    </citation>
    <scope>NUCLEOTIDE SEQUENCE [LARGE SCALE GENOMIC DNA]</scope>
    <source>
        <strain evidence="2">Lake Konstanz</strain>
    </source>
</reference>
<keyword evidence="2" id="KW-1185">Reference proteome</keyword>
<name>A0A0S4KK18_BODSA</name>
<sequence length="202" mass="22211">MGVGWRGRMCYGYDVLEAAASWQRYEVVIAEYVSALLSGLNGQRLRKLLEKLGMPADFQCASVDKTMTFGTVATVHSRSWINPKARYENESGEVKECAGTRKEVLKELLDKCMPPTRQEGAPVDTAVVIVNGSGAPYADIIVVIPGVAVVLVQCKYYGPDTELTAEMIEHEADKLSAEFKALKTTARVPSDAFFRVPCNQQN</sequence>
<proteinExistence type="predicted"/>
<evidence type="ECO:0000313" key="1">
    <source>
        <dbReference type="EMBL" id="CUI12908.1"/>
    </source>
</evidence>
<dbReference type="AlphaFoldDB" id="A0A0S4KK18"/>
<organism evidence="1 2">
    <name type="scientific">Bodo saltans</name>
    <name type="common">Flagellated protozoan</name>
    <dbReference type="NCBI Taxonomy" id="75058"/>
    <lineage>
        <taxon>Eukaryota</taxon>
        <taxon>Discoba</taxon>
        <taxon>Euglenozoa</taxon>
        <taxon>Kinetoplastea</taxon>
        <taxon>Metakinetoplastina</taxon>
        <taxon>Eubodonida</taxon>
        <taxon>Bodonidae</taxon>
        <taxon>Bodo</taxon>
    </lineage>
</organism>
<gene>
    <name evidence="1" type="ORF">BSAL_61935</name>
</gene>
<dbReference type="VEuPathDB" id="TriTrypDB:BSAL_61935"/>
<accession>A0A0S4KK18</accession>
<dbReference type="EMBL" id="CYKH01000310">
    <property type="protein sequence ID" value="CUI12908.1"/>
    <property type="molecule type" value="Genomic_DNA"/>
</dbReference>
<protein>
    <submittedName>
        <fullName evidence="1">Uncharacterized protein</fullName>
    </submittedName>
</protein>
<dbReference type="Proteomes" id="UP000051952">
    <property type="component" value="Unassembled WGS sequence"/>
</dbReference>
<evidence type="ECO:0000313" key="2">
    <source>
        <dbReference type="Proteomes" id="UP000051952"/>
    </source>
</evidence>